<dbReference type="Proteomes" id="UP000182740">
    <property type="component" value="Unassembled WGS sequence"/>
</dbReference>
<name>A0A1K1RSW4_9PSEU</name>
<keyword evidence="2" id="KW-1185">Reference proteome</keyword>
<dbReference type="AlphaFoldDB" id="A0A1K1RSW4"/>
<evidence type="ECO:0000313" key="1">
    <source>
        <dbReference type="EMBL" id="SFW74823.1"/>
    </source>
</evidence>
<reference evidence="2" key="1">
    <citation type="submission" date="2016-11" db="EMBL/GenBank/DDBJ databases">
        <authorList>
            <person name="Varghese N."/>
            <person name="Submissions S."/>
        </authorList>
    </citation>
    <scope>NUCLEOTIDE SEQUENCE [LARGE SCALE GENOMIC DNA]</scope>
    <source>
        <strain evidence="2">DSM 44671</strain>
    </source>
</reference>
<sequence length="324" mass="34812">MLGNLEILVDRRTFHRSVLLTTLAAPLASVGVAAAESRTEVPRHAVVEFGLPPAVETHEMVKLPGVPLVLVSQMSNSHLVKLGLDPATEEVAAARAFPLGESDAMLHGLALSRCYPGHVWATHEGRNWLLLVDPGTADVNSALRIMRSIPVPDGGCGPHYVGEYDDMLWVGLKGSTQVLAINHTNPASYHLYTASRTPIFVARHPGTGEFYASQDETSQILHINPRTRATDQLPIPAAAGRTPVGLIAGPTGLVGRPARLGTPQQGTGTFGRIDNHGRLTWFHLESPEVSQAGLLHIAFDPPEKTIRPSAWLLGSSIICPLHQM</sequence>
<dbReference type="Gene3D" id="2.130.10.10">
    <property type="entry name" value="YVTN repeat-like/Quinoprotein amine dehydrogenase"/>
    <property type="match status" value="1"/>
</dbReference>
<dbReference type="SUPFAM" id="SSF101898">
    <property type="entry name" value="NHL repeat"/>
    <property type="match status" value="1"/>
</dbReference>
<dbReference type="EMBL" id="FPJG01000006">
    <property type="protein sequence ID" value="SFW74823.1"/>
    <property type="molecule type" value="Genomic_DNA"/>
</dbReference>
<protein>
    <submittedName>
        <fullName evidence="1">Uncharacterized protein</fullName>
    </submittedName>
</protein>
<gene>
    <name evidence="1" type="ORF">SAMN04489730_3835</name>
</gene>
<proteinExistence type="predicted"/>
<evidence type="ECO:0000313" key="2">
    <source>
        <dbReference type="Proteomes" id="UP000182740"/>
    </source>
</evidence>
<organism evidence="1 2">
    <name type="scientific">Amycolatopsis australiensis</name>
    <dbReference type="NCBI Taxonomy" id="546364"/>
    <lineage>
        <taxon>Bacteria</taxon>
        <taxon>Bacillati</taxon>
        <taxon>Actinomycetota</taxon>
        <taxon>Actinomycetes</taxon>
        <taxon>Pseudonocardiales</taxon>
        <taxon>Pseudonocardiaceae</taxon>
        <taxon>Amycolatopsis</taxon>
    </lineage>
</organism>
<dbReference type="InterPro" id="IPR015943">
    <property type="entry name" value="WD40/YVTN_repeat-like_dom_sf"/>
</dbReference>
<dbReference type="STRING" id="546364.SAMN04489730_3835"/>
<accession>A0A1K1RSW4</accession>